<evidence type="ECO:0000259" key="3">
    <source>
        <dbReference type="PROSITE" id="PS51186"/>
    </source>
</evidence>
<name>A0ABP3I9S3_9CAUL</name>
<accession>A0ABP3I9S3</accession>
<evidence type="ECO:0000256" key="1">
    <source>
        <dbReference type="ARBA" id="ARBA00022679"/>
    </source>
</evidence>
<dbReference type="PANTHER" id="PTHR43877">
    <property type="entry name" value="AMINOALKYLPHOSPHONATE N-ACETYLTRANSFERASE-RELATED-RELATED"/>
    <property type="match status" value="1"/>
</dbReference>
<dbReference type="InterPro" id="IPR000182">
    <property type="entry name" value="GNAT_dom"/>
</dbReference>
<dbReference type="InterPro" id="IPR016181">
    <property type="entry name" value="Acyl_CoA_acyltransferase"/>
</dbReference>
<dbReference type="Pfam" id="PF00583">
    <property type="entry name" value="Acetyltransf_1"/>
    <property type="match status" value="1"/>
</dbReference>
<keyword evidence="2" id="KW-0012">Acyltransferase</keyword>
<dbReference type="Proteomes" id="UP001500791">
    <property type="component" value="Unassembled WGS sequence"/>
</dbReference>
<dbReference type="Gene3D" id="3.40.630.30">
    <property type="match status" value="1"/>
</dbReference>
<protein>
    <recommendedName>
        <fullName evidence="3">N-acetyltransferase domain-containing protein</fullName>
    </recommendedName>
</protein>
<dbReference type="PANTHER" id="PTHR43877:SF2">
    <property type="entry name" value="AMINOALKYLPHOSPHONATE N-ACETYLTRANSFERASE-RELATED"/>
    <property type="match status" value="1"/>
</dbReference>
<organism evidence="4 5">
    <name type="scientific">Brevundimonas terrae</name>
    <dbReference type="NCBI Taxonomy" id="363631"/>
    <lineage>
        <taxon>Bacteria</taxon>
        <taxon>Pseudomonadati</taxon>
        <taxon>Pseudomonadota</taxon>
        <taxon>Alphaproteobacteria</taxon>
        <taxon>Caulobacterales</taxon>
        <taxon>Caulobacteraceae</taxon>
        <taxon>Brevundimonas</taxon>
    </lineage>
</organism>
<dbReference type="EMBL" id="BAAAEJ010000008">
    <property type="protein sequence ID" value="GAA0395302.1"/>
    <property type="molecule type" value="Genomic_DNA"/>
</dbReference>
<keyword evidence="1" id="KW-0808">Transferase</keyword>
<evidence type="ECO:0000313" key="4">
    <source>
        <dbReference type="EMBL" id="GAA0395302.1"/>
    </source>
</evidence>
<evidence type="ECO:0000313" key="5">
    <source>
        <dbReference type="Proteomes" id="UP001500791"/>
    </source>
</evidence>
<reference evidence="5" key="1">
    <citation type="journal article" date="2019" name="Int. J. Syst. Evol. Microbiol.">
        <title>The Global Catalogue of Microorganisms (GCM) 10K type strain sequencing project: providing services to taxonomists for standard genome sequencing and annotation.</title>
        <authorList>
            <consortium name="The Broad Institute Genomics Platform"/>
            <consortium name="The Broad Institute Genome Sequencing Center for Infectious Disease"/>
            <person name="Wu L."/>
            <person name="Ma J."/>
        </authorList>
    </citation>
    <scope>NUCLEOTIDE SEQUENCE [LARGE SCALE GENOMIC DNA]</scope>
    <source>
        <strain evidence="5">JCM 13476</strain>
    </source>
</reference>
<proteinExistence type="predicted"/>
<dbReference type="RefSeq" id="WP_167178066.1">
    <property type="nucleotide sequence ID" value="NZ_BAAAEJ010000008.1"/>
</dbReference>
<keyword evidence="5" id="KW-1185">Reference proteome</keyword>
<gene>
    <name evidence="4" type="ORF">GCM10009093_22310</name>
</gene>
<evidence type="ECO:0000256" key="2">
    <source>
        <dbReference type="ARBA" id="ARBA00023315"/>
    </source>
</evidence>
<feature type="domain" description="N-acetyltransferase" evidence="3">
    <location>
        <begin position="17"/>
        <end position="158"/>
    </location>
</feature>
<sequence>MAKLSYSVVPYRPDHASAWRTLNEGWIIEAGFAIEAKDRRVLDDADGVILAKGGHIFIVETDTGVAVGCCSLMPMDDGGFELAKMAIEPASRGAGLSRLLMQSCVDKASALGATRLYLETNSGLAPALRLYEAYGFEYLPARETPYARADVFMEKRLA</sequence>
<dbReference type="InterPro" id="IPR050832">
    <property type="entry name" value="Bact_Acetyltransf"/>
</dbReference>
<dbReference type="SUPFAM" id="SSF55729">
    <property type="entry name" value="Acyl-CoA N-acyltransferases (Nat)"/>
    <property type="match status" value="1"/>
</dbReference>
<comment type="caution">
    <text evidence="4">The sequence shown here is derived from an EMBL/GenBank/DDBJ whole genome shotgun (WGS) entry which is preliminary data.</text>
</comment>
<dbReference type="CDD" id="cd04301">
    <property type="entry name" value="NAT_SF"/>
    <property type="match status" value="1"/>
</dbReference>
<dbReference type="PROSITE" id="PS51186">
    <property type="entry name" value="GNAT"/>
    <property type="match status" value="1"/>
</dbReference>